<proteinExistence type="inferred from homology"/>
<protein>
    <recommendedName>
        <fullName evidence="6">Large ribosomal subunit protein uL23</fullName>
    </recommendedName>
</protein>
<dbReference type="EMBL" id="LANP01000025">
    <property type="protein sequence ID" value="KJV55273.1"/>
    <property type="molecule type" value="Genomic_DNA"/>
</dbReference>
<accession>A0A0F3MHN1</accession>
<dbReference type="AlphaFoldDB" id="A0A0F3MHN1"/>
<sequence length="98" mass="11147">MNYKFYDLILRPVVTEKSTLASELKKYVFFVQLDADKYNIKKAVESIFNVNVVKVNIINVMGKVKRFKGVLGKQVNRKKAVVTIAKEHVIDFGIGGIK</sequence>
<dbReference type="InterPro" id="IPR012677">
    <property type="entry name" value="Nucleotide-bd_a/b_plait_sf"/>
</dbReference>
<dbReference type="GO" id="GO:0006412">
    <property type="term" value="P:translation"/>
    <property type="evidence" value="ECO:0007669"/>
    <property type="project" value="UniProtKB-UniRule"/>
</dbReference>
<keyword evidence="5 6" id="KW-0687">Ribonucleoprotein</keyword>
<evidence type="ECO:0000256" key="5">
    <source>
        <dbReference type="ARBA" id="ARBA00023274"/>
    </source>
</evidence>
<comment type="subunit">
    <text evidence="6">Part of the 50S ribosomal subunit. Contacts protein L29, and trigger factor when it is bound to the ribosome.</text>
</comment>
<keyword evidence="3 6" id="KW-0694">RNA-binding</keyword>
<evidence type="ECO:0000256" key="3">
    <source>
        <dbReference type="ARBA" id="ARBA00022884"/>
    </source>
</evidence>
<name>A0A0F3MHN1_9RICK</name>
<dbReference type="STRING" id="1359168.OCHUTO_0893"/>
<gene>
    <name evidence="6 7" type="primary">rplW</name>
    <name evidence="7" type="ORF">OCHUTO_0893</name>
</gene>
<dbReference type="GO" id="GO:1990904">
    <property type="term" value="C:ribonucleoprotein complex"/>
    <property type="evidence" value="ECO:0007669"/>
    <property type="project" value="UniProtKB-KW"/>
</dbReference>
<dbReference type="OrthoDB" id="9793353at2"/>
<comment type="function">
    <text evidence="6">One of the early assembly proteins it binds 23S rRNA. One of the proteins that surrounds the polypeptide exit tunnel on the outside of the ribosome. Forms the main docking site for trigger factor binding to the ribosome.</text>
</comment>
<keyword evidence="8" id="KW-1185">Reference proteome</keyword>
<evidence type="ECO:0000313" key="7">
    <source>
        <dbReference type="EMBL" id="KJV55273.1"/>
    </source>
</evidence>
<dbReference type="Gene3D" id="3.30.70.330">
    <property type="match status" value="1"/>
</dbReference>
<dbReference type="GO" id="GO:0003735">
    <property type="term" value="F:structural constituent of ribosome"/>
    <property type="evidence" value="ECO:0007669"/>
    <property type="project" value="InterPro"/>
</dbReference>
<organism evidence="7 8">
    <name type="scientific">Orientia chuto str. Dubai</name>
    <dbReference type="NCBI Taxonomy" id="1359168"/>
    <lineage>
        <taxon>Bacteria</taxon>
        <taxon>Pseudomonadati</taxon>
        <taxon>Pseudomonadota</taxon>
        <taxon>Alphaproteobacteria</taxon>
        <taxon>Rickettsiales</taxon>
        <taxon>Rickettsiaceae</taxon>
        <taxon>Rickettsieae</taxon>
        <taxon>Orientia</taxon>
    </lineage>
</organism>
<dbReference type="InterPro" id="IPR012678">
    <property type="entry name" value="Ribosomal_uL23/eL15/eS24_sf"/>
</dbReference>
<dbReference type="InterPro" id="IPR013025">
    <property type="entry name" value="Ribosomal_uL23-like"/>
</dbReference>
<dbReference type="Pfam" id="PF00276">
    <property type="entry name" value="Ribosomal_L23"/>
    <property type="match status" value="1"/>
</dbReference>
<reference evidence="7 8" key="1">
    <citation type="submission" date="2015-02" db="EMBL/GenBank/DDBJ databases">
        <title>Genome Sequencing of Rickettsiales.</title>
        <authorList>
            <person name="Daugherty S.C."/>
            <person name="Su Q."/>
            <person name="Abolude K."/>
            <person name="Beier-Sexton M."/>
            <person name="Carlyon J.A."/>
            <person name="Carter R."/>
            <person name="Day N.P."/>
            <person name="Dumler S.J."/>
            <person name="Dyachenko V."/>
            <person name="Godinez A."/>
            <person name="Kurtti T.J."/>
            <person name="Lichay M."/>
            <person name="Mullins K.E."/>
            <person name="Ott S."/>
            <person name="Pappas-Brown V."/>
            <person name="Paris D.H."/>
            <person name="Patel P."/>
            <person name="Richards A.L."/>
            <person name="Sadzewicz L."/>
            <person name="Sears K."/>
            <person name="Seidman D."/>
            <person name="Sengamalay N."/>
            <person name="Stenos J."/>
            <person name="Tallon L.J."/>
            <person name="Vincent G."/>
            <person name="Fraser C.M."/>
            <person name="Munderloh U."/>
            <person name="Dunning-Hotopp J.C."/>
        </authorList>
    </citation>
    <scope>NUCLEOTIDE SEQUENCE [LARGE SCALE GENOMIC DNA]</scope>
    <source>
        <strain evidence="7 8">Fuller</strain>
    </source>
</reference>
<evidence type="ECO:0000313" key="8">
    <source>
        <dbReference type="Proteomes" id="UP000033616"/>
    </source>
</evidence>
<comment type="similarity">
    <text evidence="1 6">Belongs to the universal ribosomal protein uL23 family.</text>
</comment>
<dbReference type="FunFam" id="3.30.70.330:FF:000001">
    <property type="entry name" value="50S ribosomal protein L23"/>
    <property type="match status" value="1"/>
</dbReference>
<evidence type="ECO:0000256" key="2">
    <source>
        <dbReference type="ARBA" id="ARBA00022730"/>
    </source>
</evidence>
<evidence type="ECO:0000256" key="4">
    <source>
        <dbReference type="ARBA" id="ARBA00022980"/>
    </source>
</evidence>
<keyword evidence="4 6" id="KW-0689">Ribosomal protein</keyword>
<dbReference type="PATRIC" id="fig|1359168.3.peg.621"/>
<dbReference type="Proteomes" id="UP000033616">
    <property type="component" value="Unassembled WGS sequence"/>
</dbReference>
<dbReference type="GO" id="GO:0005840">
    <property type="term" value="C:ribosome"/>
    <property type="evidence" value="ECO:0007669"/>
    <property type="project" value="UniProtKB-KW"/>
</dbReference>
<keyword evidence="2 6" id="KW-0699">rRNA-binding</keyword>
<evidence type="ECO:0000256" key="1">
    <source>
        <dbReference type="ARBA" id="ARBA00006700"/>
    </source>
</evidence>
<dbReference type="SUPFAM" id="SSF54189">
    <property type="entry name" value="Ribosomal proteins S24e, L23 and L15e"/>
    <property type="match status" value="1"/>
</dbReference>
<dbReference type="GO" id="GO:0019843">
    <property type="term" value="F:rRNA binding"/>
    <property type="evidence" value="ECO:0007669"/>
    <property type="project" value="UniProtKB-UniRule"/>
</dbReference>
<evidence type="ECO:0000256" key="6">
    <source>
        <dbReference type="HAMAP-Rule" id="MF_01369"/>
    </source>
</evidence>
<comment type="caution">
    <text evidence="7">The sequence shown here is derived from an EMBL/GenBank/DDBJ whole genome shotgun (WGS) entry which is preliminary data.</text>
</comment>
<dbReference type="PANTHER" id="PTHR11620">
    <property type="entry name" value="60S RIBOSOMAL PROTEIN L23A"/>
    <property type="match status" value="1"/>
</dbReference>
<dbReference type="HAMAP" id="MF_01369_B">
    <property type="entry name" value="Ribosomal_uL23_B"/>
    <property type="match status" value="1"/>
</dbReference>
<dbReference type="NCBIfam" id="NF004363">
    <property type="entry name" value="PRK05738.2-4"/>
    <property type="match status" value="1"/>
</dbReference>
<dbReference type="RefSeq" id="WP_045797491.1">
    <property type="nucleotide sequence ID" value="NZ_LANP01000025.1"/>
</dbReference>